<proteinExistence type="predicted"/>
<organism evidence="1 2">
    <name type="scientific">Trifolium medium</name>
    <dbReference type="NCBI Taxonomy" id="97028"/>
    <lineage>
        <taxon>Eukaryota</taxon>
        <taxon>Viridiplantae</taxon>
        <taxon>Streptophyta</taxon>
        <taxon>Embryophyta</taxon>
        <taxon>Tracheophyta</taxon>
        <taxon>Spermatophyta</taxon>
        <taxon>Magnoliopsida</taxon>
        <taxon>eudicotyledons</taxon>
        <taxon>Gunneridae</taxon>
        <taxon>Pentapetalae</taxon>
        <taxon>rosids</taxon>
        <taxon>fabids</taxon>
        <taxon>Fabales</taxon>
        <taxon>Fabaceae</taxon>
        <taxon>Papilionoideae</taxon>
        <taxon>50 kb inversion clade</taxon>
        <taxon>NPAAA clade</taxon>
        <taxon>Hologalegina</taxon>
        <taxon>IRL clade</taxon>
        <taxon>Trifolieae</taxon>
        <taxon>Trifolium</taxon>
    </lineage>
</organism>
<sequence length="24" mass="2473">MQKIRSETATVVRNKTAAVVGVGG</sequence>
<dbReference type="EMBL" id="LXQA010845994">
    <property type="protein sequence ID" value="MCI73767.1"/>
    <property type="molecule type" value="Genomic_DNA"/>
</dbReference>
<comment type="caution">
    <text evidence="1">The sequence shown here is derived from an EMBL/GenBank/DDBJ whole genome shotgun (WGS) entry which is preliminary data.</text>
</comment>
<feature type="non-terminal residue" evidence="1">
    <location>
        <position position="24"/>
    </location>
</feature>
<dbReference type="Proteomes" id="UP000265520">
    <property type="component" value="Unassembled WGS sequence"/>
</dbReference>
<keyword evidence="2" id="KW-1185">Reference proteome</keyword>
<protein>
    <submittedName>
        <fullName evidence="1">Uncharacterized protein</fullName>
    </submittedName>
</protein>
<dbReference type="AlphaFoldDB" id="A0A392ULY3"/>
<name>A0A392ULY3_9FABA</name>
<evidence type="ECO:0000313" key="1">
    <source>
        <dbReference type="EMBL" id="MCI73767.1"/>
    </source>
</evidence>
<accession>A0A392ULY3</accession>
<reference evidence="1 2" key="1">
    <citation type="journal article" date="2018" name="Front. Plant Sci.">
        <title>Red Clover (Trifolium pratense) and Zigzag Clover (T. medium) - A Picture of Genomic Similarities and Differences.</title>
        <authorList>
            <person name="Dluhosova J."/>
            <person name="Istvanek J."/>
            <person name="Nedelnik J."/>
            <person name="Repkova J."/>
        </authorList>
    </citation>
    <scope>NUCLEOTIDE SEQUENCE [LARGE SCALE GENOMIC DNA]</scope>
    <source>
        <strain evidence="2">cv. 10/8</strain>
        <tissue evidence="1">Leaf</tissue>
    </source>
</reference>
<evidence type="ECO:0000313" key="2">
    <source>
        <dbReference type="Proteomes" id="UP000265520"/>
    </source>
</evidence>